<dbReference type="EMBL" id="JABBCP010000001">
    <property type="protein sequence ID" value="NMF55099.1"/>
    <property type="molecule type" value="Genomic_DNA"/>
</dbReference>
<dbReference type="Gene3D" id="3.30.2310.20">
    <property type="entry name" value="RelE-like"/>
    <property type="match status" value="1"/>
</dbReference>
<evidence type="ECO:0000313" key="3">
    <source>
        <dbReference type="Proteomes" id="UP000546970"/>
    </source>
</evidence>
<evidence type="ECO:0000313" key="2">
    <source>
        <dbReference type="EMBL" id="NMF55099.1"/>
    </source>
</evidence>
<accession>A0A7X9YHS1</accession>
<sequence length="101" mass="11516">MSLDVKFSPLARDDLESIYSYISDELSSPRAAKTTIGEILDRISLLARFPQSGTPLSSIYAVKSEYRYVRSGNYLAFYRASDAIYIDRILYAKSDYLKKLL</sequence>
<dbReference type="InterPro" id="IPR007712">
    <property type="entry name" value="RelE/ParE_toxin"/>
</dbReference>
<organism evidence="2 3">
    <name type="scientific">Collinsella acetigenes</name>
    <dbReference type="NCBI Taxonomy" id="2713419"/>
    <lineage>
        <taxon>Bacteria</taxon>
        <taxon>Bacillati</taxon>
        <taxon>Actinomycetota</taxon>
        <taxon>Coriobacteriia</taxon>
        <taxon>Coriobacteriales</taxon>
        <taxon>Coriobacteriaceae</taxon>
        <taxon>Collinsella</taxon>
    </lineage>
</organism>
<comment type="caution">
    <text evidence="2">The sequence shown here is derived from an EMBL/GenBank/DDBJ whole genome shotgun (WGS) entry which is preliminary data.</text>
</comment>
<name>A0A7X9YHS1_9ACTN</name>
<evidence type="ECO:0000256" key="1">
    <source>
        <dbReference type="ARBA" id="ARBA00022649"/>
    </source>
</evidence>
<reference evidence="2 3" key="1">
    <citation type="submission" date="2020-04" db="EMBL/GenBank/DDBJ databases">
        <title>Collinsella sp. KGMB02528 nov., an anaerobic actinobacterium isolated from human feces.</title>
        <authorList>
            <person name="Han K.-I."/>
            <person name="Eom M.K."/>
            <person name="Kim J.-S."/>
            <person name="Lee K.C."/>
            <person name="Suh M.K."/>
            <person name="Park S.-H."/>
            <person name="Lee J.H."/>
            <person name="Kang S.W."/>
            <person name="Park J.-E."/>
            <person name="Oh B.S."/>
            <person name="Yu S.Y."/>
            <person name="Choi S.-H."/>
            <person name="Lee D.H."/>
            <person name="Yoon H."/>
            <person name="Kim B.-Y."/>
            <person name="Lee J.H."/>
            <person name="Lee J.-S."/>
        </authorList>
    </citation>
    <scope>NUCLEOTIDE SEQUENCE [LARGE SCALE GENOMIC DNA]</scope>
    <source>
        <strain evidence="2 3">KGMB02528</strain>
    </source>
</reference>
<dbReference type="Pfam" id="PF05016">
    <property type="entry name" value="ParE_toxin"/>
    <property type="match status" value="1"/>
</dbReference>
<dbReference type="RefSeq" id="WP_040221168.1">
    <property type="nucleotide sequence ID" value="NZ_JABBCP010000001.1"/>
</dbReference>
<dbReference type="InterPro" id="IPR035093">
    <property type="entry name" value="RelE/ParE_toxin_dom_sf"/>
</dbReference>
<dbReference type="AlphaFoldDB" id="A0A7X9YHS1"/>
<keyword evidence="3" id="KW-1185">Reference proteome</keyword>
<protein>
    <submittedName>
        <fullName evidence="2">Type II toxin-antitoxin system RelE/ParE family toxin</fullName>
    </submittedName>
</protein>
<keyword evidence="1" id="KW-1277">Toxin-antitoxin system</keyword>
<dbReference type="Proteomes" id="UP000546970">
    <property type="component" value="Unassembled WGS sequence"/>
</dbReference>
<gene>
    <name evidence="2" type="ORF">HF320_01950</name>
</gene>
<proteinExistence type="predicted"/>